<feature type="binding site" evidence="17">
    <location>
        <position position="111"/>
    </location>
    <ligand>
        <name>[4Fe-4S] cluster</name>
        <dbReference type="ChEBI" id="CHEBI:49883"/>
    </ligand>
</feature>
<feature type="region of interest" description="Disordered" evidence="18">
    <location>
        <begin position="216"/>
        <end position="242"/>
    </location>
</feature>
<dbReference type="PANTHER" id="PTHR36701:SF1">
    <property type="entry name" value="EPOXYQUEUOSINE REDUCTASE QUEH"/>
    <property type="match status" value="1"/>
</dbReference>
<gene>
    <name evidence="17" type="primary">queH</name>
    <name evidence="19" type="ORF">HLV38_04415</name>
</gene>
<keyword evidence="11 17" id="KW-0408">Iron</keyword>
<proteinExistence type="inferred from homology"/>
<dbReference type="KEGG" id="bwa:HLV38_04415"/>
<evidence type="ECO:0000313" key="19">
    <source>
        <dbReference type="EMBL" id="QKF07447.1"/>
    </source>
</evidence>
<dbReference type="GO" id="GO:0046872">
    <property type="term" value="F:metal ion binding"/>
    <property type="evidence" value="ECO:0007669"/>
    <property type="project" value="UniProtKB-KW"/>
</dbReference>
<evidence type="ECO:0000256" key="4">
    <source>
        <dbReference type="ARBA" id="ARBA00012622"/>
    </source>
</evidence>
<feature type="disulfide bond" description="Redox-active" evidence="17">
    <location>
        <begin position="188"/>
        <end position="190"/>
    </location>
</feature>
<dbReference type="UniPathway" id="UPA00392"/>
<evidence type="ECO:0000256" key="15">
    <source>
        <dbReference type="ARBA" id="ARBA00031446"/>
    </source>
</evidence>
<keyword evidence="7 17" id="KW-0819">tRNA processing</keyword>
<evidence type="ECO:0000256" key="6">
    <source>
        <dbReference type="ARBA" id="ARBA00022485"/>
    </source>
</evidence>
<evidence type="ECO:0000256" key="3">
    <source>
        <dbReference type="ARBA" id="ARBA00008207"/>
    </source>
</evidence>
<evidence type="ECO:0000256" key="13">
    <source>
        <dbReference type="ARBA" id="ARBA00023157"/>
    </source>
</evidence>
<dbReference type="AlphaFoldDB" id="A0A6M8J1G4"/>
<keyword evidence="13 17" id="KW-1015">Disulfide bond</keyword>
<keyword evidence="20" id="KW-1185">Reference proteome</keyword>
<dbReference type="EC" id="1.17.99.6" evidence="4 17"/>
<evidence type="ECO:0000256" key="8">
    <source>
        <dbReference type="ARBA" id="ARBA00022723"/>
    </source>
</evidence>
<evidence type="ECO:0000256" key="12">
    <source>
        <dbReference type="ARBA" id="ARBA00023014"/>
    </source>
</evidence>
<comment type="catalytic activity">
    <reaction evidence="16 17">
        <text>epoxyqueuosine(34) in tRNA + AH2 = queuosine(34) in tRNA + A + H2O</text>
        <dbReference type="Rhea" id="RHEA:32159"/>
        <dbReference type="Rhea" id="RHEA-COMP:18571"/>
        <dbReference type="Rhea" id="RHEA-COMP:18582"/>
        <dbReference type="ChEBI" id="CHEBI:13193"/>
        <dbReference type="ChEBI" id="CHEBI:15377"/>
        <dbReference type="ChEBI" id="CHEBI:17499"/>
        <dbReference type="ChEBI" id="CHEBI:194431"/>
        <dbReference type="ChEBI" id="CHEBI:194443"/>
        <dbReference type="EC" id="1.17.99.6"/>
    </reaction>
</comment>
<dbReference type="GO" id="GO:0052693">
    <property type="term" value="F:epoxyqueuosine reductase activity"/>
    <property type="evidence" value="ECO:0007669"/>
    <property type="project" value="UniProtKB-UniRule"/>
</dbReference>
<evidence type="ECO:0000256" key="9">
    <source>
        <dbReference type="ARBA" id="ARBA00022785"/>
    </source>
</evidence>
<dbReference type="RefSeq" id="WP_172164879.1">
    <property type="nucleotide sequence ID" value="NZ_CP053716.1"/>
</dbReference>
<evidence type="ECO:0000256" key="2">
    <source>
        <dbReference type="ARBA" id="ARBA00004691"/>
    </source>
</evidence>
<feature type="compositionally biased region" description="Basic and acidic residues" evidence="18">
    <location>
        <begin position="216"/>
        <end position="240"/>
    </location>
</feature>
<organism evidence="19 20">
    <name type="scientific">Berryella wangjianweii</name>
    <dbReference type="NCBI Taxonomy" id="2734634"/>
    <lineage>
        <taxon>Bacteria</taxon>
        <taxon>Bacillati</taxon>
        <taxon>Actinomycetota</taxon>
        <taxon>Coriobacteriia</taxon>
        <taxon>Eggerthellales</taxon>
        <taxon>Eggerthellaceae</taxon>
        <taxon>Berryella</taxon>
    </lineage>
</organism>
<evidence type="ECO:0000256" key="16">
    <source>
        <dbReference type="ARBA" id="ARBA00047415"/>
    </source>
</evidence>
<dbReference type="Proteomes" id="UP000503297">
    <property type="component" value="Chromosome"/>
</dbReference>
<dbReference type="GO" id="GO:0051539">
    <property type="term" value="F:4 iron, 4 sulfur cluster binding"/>
    <property type="evidence" value="ECO:0007669"/>
    <property type="project" value="UniProtKB-UniRule"/>
</dbReference>
<comment type="pathway">
    <text evidence="2 17">tRNA modification; tRNA-queuosine biosynthesis.</text>
</comment>
<sequence>MKTLLHACCGPCSLEPTRLLLEEGHDITVYYANSNIDPQPEYAHRLAELRRHAASIEVGVIEGPYDPAAWERGVGALGDRLAERPQPQAERPTCVSELLDDENRQKRCRACYRLRLAETARVAAAQGFDAVSTTLSVSPYQFTQVIREELERAAAQAGVRADFRDFRPFYDEATRRSREAGMYRQDYCGCRFSVEEGKRTRAFLKQQRAAQKAERAAARQQQERAEGQARAQKEAERRAYADAQARKRAVLKALRAQKEASAVAPAAAGRKEHA</sequence>
<dbReference type="PANTHER" id="PTHR36701">
    <property type="entry name" value="EPOXYQUEUOSINE REDUCTASE QUEH"/>
    <property type="match status" value="1"/>
</dbReference>
<dbReference type="EMBL" id="CP053716">
    <property type="protein sequence ID" value="QKF07447.1"/>
    <property type="molecule type" value="Genomic_DNA"/>
</dbReference>
<evidence type="ECO:0000256" key="14">
    <source>
        <dbReference type="ARBA" id="ARBA00023284"/>
    </source>
</evidence>
<keyword evidence="12 17" id="KW-0411">Iron-sulfur</keyword>
<evidence type="ECO:0000256" key="18">
    <source>
        <dbReference type="SAM" id="MobiDB-lite"/>
    </source>
</evidence>
<keyword evidence="8 17" id="KW-0479">Metal-binding</keyword>
<evidence type="ECO:0000256" key="5">
    <source>
        <dbReference type="ARBA" id="ARBA00016895"/>
    </source>
</evidence>
<name>A0A6M8J1G4_9ACTN</name>
<evidence type="ECO:0000256" key="10">
    <source>
        <dbReference type="ARBA" id="ARBA00023002"/>
    </source>
</evidence>
<comment type="function">
    <text evidence="1 17">Catalyzes the conversion of epoxyqueuosine (oQ) to queuosine (Q), which is a hypermodified base found in the wobble positions of tRNA(Asp), tRNA(Asn), tRNA(His) and tRNA(Tyr).</text>
</comment>
<keyword evidence="9 17" id="KW-0671">Queuosine biosynthesis</keyword>
<evidence type="ECO:0000256" key="17">
    <source>
        <dbReference type="HAMAP-Rule" id="MF_02089"/>
    </source>
</evidence>
<evidence type="ECO:0000313" key="20">
    <source>
        <dbReference type="Proteomes" id="UP000503297"/>
    </source>
</evidence>
<accession>A0A6M8J1G4</accession>
<dbReference type="InterPro" id="IPR003828">
    <property type="entry name" value="QueH"/>
</dbReference>
<keyword evidence="10 17" id="KW-0560">Oxidoreductase</keyword>
<protein>
    <recommendedName>
        <fullName evidence="5 17">Epoxyqueuosine reductase QueH</fullName>
        <ecNumber evidence="4 17">1.17.99.6</ecNumber>
    </recommendedName>
    <alternativeName>
        <fullName evidence="15 17">Queuosine biosynthesis protein QueH</fullName>
    </alternativeName>
</protein>
<feature type="binding site" evidence="17">
    <location>
        <position position="9"/>
    </location>
    <ligand>
        <name>[4Fe-4S] cluster</name>
        <dbReference type="ChEBI" id="CHEBI:49883"/>
    </ligand>
</feature>
<evidence type="ECO:0000256" key="7">
    <source>
        <dbReference type="ARBA" id="ARBA00022694"/>
    </source>
</evidence>
<dbReference type="HAMAP" id="MF_02089">
    <property type="entry name" value="QueH"/>
    <property type="match status" value="1"/>
</dbReference>
<reference evidence="20" key="1">
    <citation type="submission" date="2020-05" db="EMBL/GenBank/DDBJ databases">
        <title>Novel species in genus Nocardioides.</title>
        <authorList>
            <person name="Zhang G."/>
        </authorList>
    </citation>
    <scope>NUCLEOTIDE SEQUENCE [LARGE SCALE GENOMIC DNA]</scope>
    <source>
        <strain evidence="20">zg-1050</strain>
    </source>
</reference>
<dbReference type="GO" id="GO:0008616">
    <property type="term" value="P:tRNA queuosine(34) biosynthetic process"/>
    <property type="evidence" value="ECO:0007669"/>
    <property type="project" value="UniProtKB-UniRule"/>
</dbReference>
<keyword evidence="14 17" id="KW-0676">Redox-active center</keyword>
<comment type="similarity">
    <text evidence="3 17">Belongs to the QueH family.</text>
</comment>
<keyword evidence="6 17" id="KW-0004">4Fe-4S</keyword>
<evidence type="ECO:0000256" key="1">
    <source>
        <dbReference type="ARBA" id="ARBA00002268"/>
    </source>
</evidence>
<feature type="binding site" evidence="17">
    <location>
        <position position="8"/>
    </location>
    <ligand>
        <name>[4Fe-4S] cluster</name>
        <dbReference type="ChEBI" id="CHEBI:49883"/>
    </ligand>
</feature>
<dbReference type="Pfam" id="PF02677">
    <property type="entry name" value="QueH"/>
    <property type="match status" value="2"/>
</dbReference>
<evidence type="ECO:0000256" key="11">
    <source>
        <dbReference type="ARBA" id="ARBA00023004"/>
    </source>
</evidence>
<feature type="binding site" evidence="17">
    <location>
        <position position="108"/>
    </location>
    <ligand>
        <name>[4Fe-4S] cluster</name>
        <dbReference type="ChEBI" id="CHEBI:49883"/>
    </ligand>
</feature>